<evidence type="ECO:0000313" key="15">
    <source>
        <dbReference type="EMBL" id="KAK1477387.1"/>
    </source>
</evidence>
<dbReference type="FunFam" id="2.40.50.140:FF:000090">
    <property type="entry name" value="Replication protein A subunit"/>
    <property type="match status" value="1"/>
</dbReference>
<dbReference type="Proteomes" id="UP001239213">
    <property type="component" value="Unassembled WGS sequence"/>
</dbReference>
<evidence type="ECO:0000313" key="16">
    <source>
        <dbReference type="Proteomes" id="UP001239213"/>
    </source>
</evidence>
<feature type="region of interest" description="Disordered" evidence="10">
    <location>
        <begin position="1"/>
        <end position="52"/>
    </location>
</feature>
<accession>A0AAI9VB98</accession>
<reference evidence="15" key="1">
    <citation type="submission" date="2016-11" db="EMBL/GenBank/DDBJ databases">
        <title>The genome sequence of Colletotrichum cuscutae.</title>
        <authorList>
            <person name="Baroncelli R."/>
        </authorList>
    </citation>
    <scope>NUCLEOTIDE SEQUENCE</scope>
    <source>
        <strain evidence="15">IMI 304802</strain>
    </source>
</reference>
<dbReference type="InterPro" id="IPR031657">
    <property type="entry name" value="REPA_OB_2"/>
</dbReference>
<dbReference type="GO" id="GO:0006310">
    <property type="term" value="P:DNA recombination"/>
    <property type="evidence" value="ECO:0007669"/>
    <property type="project" value="InterPro"/>
</dbReference>
<dbReference type="InterPro" id="IPR012340">
    <property type="entry name" value="NA-bd_OB-fold"/>
</dbReference>
<evidence type="ECO:0000256" key="2">
    <source>
        <dbReference type="ARBA" id="ARBA00005690"/>
    </source>
</evidence>
<dbReference type="FunFam" id="2.40.50.140:FF:000117">
    <property type="entry name" value="Replication protein A subunit"/>
    <property type="match status" value="1"/>
</dbReference>
<dbReference type="GO" id="GO:0005662">
    <property type="term" value="C:DNA replication factor A complex"/>
    <property type="evidence" value="ECO:0007669"/>
    <property type="project" value="UniProtKB-ARBA"/>
</dbReference>
<evidence type="ECO:0000256" key="4">
    <source>
        <dbReference type="ARBA" id="ARBA00022723"/>
    </source>
</evidence>
<keyword evidence="5 9" id="KW-0863">Zinc-finger</keyword>
<feature type="compositionally biased region" description="Polar residues" evidence="10">
    <location>
        <begin position="33"/>
        <end position="52"/>
    </location>
</feature>
<dbReference type="Pfam" id="PF16900">
    <property type="entry name" value="REPA_OB_2"/>
    <property type="match status" value="1"/>
</dbReference>
<keyword evidence="8 9" id="KW-0539">Nucleus</keyword>
<evidence type="ECO:0000256" key="1">
    <source>
        <dbReference type="ARBA" id="ARBA00004123"/>
    </source>
</evidence>
<dbReference type="InterPro" id="IPR007199">
    <property type="entry name" value="Rep_factor-A_N"/>
</dbReference>
<comment type="subcellular location">
    <subcellularLocation>
        <location evidence="1 9">Nucleus</location>
    </subcellularLocation>
</comment>
<dbReference type="Pfam" id="PF01336">
    <property type="entry name" value="tRNA_anti-codon"/>
    <property type="match status" value="1"/>
</dbReference>
<evidence type="ECO:0000259" key="13">
    <source>
        <dbReference type="Pfam" id="PF08646"/>
    </source>
</evidence>
<comment type="subunit">
    <text evidence="9">Component of the heterotrimeric canonical replication protein A complex (RPA).</text>
</comment>
<dbReference type="CDD" id="cd04476">
    <property type="entry name" value="RPA1_DBD_C"/>
    <property type="match status" value="1"/>
</dbReference>
<comment type="caution">
    <text evidence="15">The sequence shown here is derived from an EMBL/GenBank/DDBJ whole genome shotgun (WGS) entry which is preliminary data.</text>
</comment>
<evidence type="ECO:0000259" key="14">
    <source>
        <dbReference type="Pfam" id="PF16900"/>
    </source>
</evidence>
<keyword evidence="4 9" id="KW-0479">Metal-binding</keyword>
<dbReference type="InterPro" id="IPR004591">
    <property type="entry name" value="Rfa1"/>
</dbReference>
<dbReference type="NCBIfam" id="TIGR00617">
    <property type="entry name" value="rpa1"/>
    <property type="match status" value="1"/>
</dbReference>
<keyword evidence="3 9" id="KW-0235">DNA replication</keyword>
<dbReference type="AlphaFoldDB" id="A0AAI9VB98"/>
<dbReference type="Gene3D" id="2.40.50.140">
    <property type="entry name" value="Nucleic acid-binding proteins"/>
    <property type="match status" value="4"/>
</dbReference>
<keyword evidence="16" id="KW-1185">Reference proteome</keyword>
<evidence type="ECO:0000256" key="8">
    <source>
        <dbReference type="ARBA" id="ARBA00023242"/>
    </source>
</evidence>
<feature type="region of interest" description="Disordered" evidence="10">
    <location>
        <begin position="202"/>
        <end position="227"/>
    </location>
</feature>
<dbReference type="GO" id="GO:0008270">
    <property type="term" value="F:zinc ion binding"/>
    <property type="evidence" value="ECO:0007669"/>
    <property type="project" value="UniProtKB-KW"/>
</dbReference>
<dbReference type="CDD" id="cd04474">
    <property type="entry name" value="RPA1_DBD_A"/>
    <property type="match status" value="1"/>
</dbReference>
<dbReference type="Pfam" id="PF08646">
    <property type="entry name" value="Rep_fac-A_C"/>
    <property type="match status" value="1"/>
</dbReference>
<sequence length="665" mass="74008">MTGNWPPRDMQEPRQKPLNASTRFPPPFREELASTSKSSPFSTNKLAYDTSSSPTLKMDVESKITKGALDAIFNDPEGANTKFPVPVLQCLQIKPLAAQAGGNAERYRIVLSDVSNYVQCMLATQVNHVVHDNKLVRNCIVRITQYQANSVKGKNILIILGLEVVEQFGTPDKLGEPQAFEAKPPAAANTTIGGQNFYGVKQEETKPTPKPQSIPTRSAGGATGQHGSNNIYPIEALSPYAHKWTIKARVTQKSDIRTWHKPSGEGKLFSVNLLDESGEIKATGFNDQCDQYYDLLQEGGVYYISNPCKVQLAKKQFTNLPNDYELTFERDTQIEKAEDQSSVPQVRFNFCNIQELQEVEKDATVDVIGVLKEVAEVSQIVSKSTGKPYEKRELTLVDDTNYSVRVTIWGKSATNFDAKPESVVAFKGTKVSDFGGRSLSLLSSGTMSIDPDIPDAHRLKGWYDSSGRNDTFSSHNNMASMGNATGRKDQDKSILQVKEENLGMENQDYFNLKATIVYIKQENFAYPACSNEGCNKKVTDMGDGTWRCEKCDVAHPKPEYRYIMSINVCDHTNQLWLSCFDDVGRVIMGMSADDLMALREEDETKMAQAFEQANCTKLNFRCRAKMDTFGEAQRVRYQVLSAGQIDYKAEGAKLADLIKQFGISS</sequence>
<dbReference type="GO" id="GO:0000781">
    <property type="term" value="C:chromosome, telomeric region"/>
    <property type="evidence" value="ECO:0007669"/>
    <property type="project" value="UniProtKB-ARBA"/>
</dbReference>
<evidence type="ECO:0000256" key="9">
    <source>
        <dbReference type="RuleBase" id="RU364130"/>
    </source>
</evidence>
<comment type="similarity">
    <text evidence="2 9">Belongs to the replication factor A protein 1 family.</text>
</comment>
<dbReference type="FunFam" id="2.40.50.140:FF:000041">
    <property type="entry name" value="Replication protein A subunit"/>
    <property type="match status" value="1"/>
</dbReference>
<dbReference type="FunFam" id="2.40.50.140:FF:000064">
    <property type="entry name" value="Replication protein A subunit"/>
    <property type="match status" value="1"/>
</dbReference>
<dbReference type="InterPro" id="IPR047192">
    <property type="entry name" value="Euk_RPA1_DBD_C"/>
</dbReference>
<dbReference type="CDD" id="cd04477">
    <property type="entry name" value="RPA1N"/>
    <property type="match status" value="1"/>
</dbReference>
<evidence type="ECO:0000259" key="11">
    <source>
        <dbReference type="Pfam" id="PF01336"/>
    </source>
</evidence>
<name>A0AAI9VB98_9PEZI</name>
<dbReference type="InterPro" id="IPR004365">
    <property type="entry name" value="NA-bd_OB_tRNA"/>
</dbReference>
<dbReference type="EMBL" id="MPDP01000134">
    <property type="protein sequence ID" value="KAK1477387.1"/>
    <property type="molecule type" value="Genomic_DNA"/>
</dbReference>
<keyword evidence="6 9" id="KW-0862">Zinc</keyword>
<feature type="domain" description="OB" evidence="11">
    <location>
        <begin position="244"/>
        <end position="324"/>
    </location>
</feature>
<evidence type="ECO:0000259" key="12">
    <source>
        <dbReference type="Pfam" id="PF04057"/>
    </source>
</evidence>
<dbReference type="GO" id="GO:0006260">
    <property type="term" value="P:DNA replication"/>
    <property type="evidence" value="ECO:0007669"/>
    <property type="project" value="UniProtKB-KW"/>
</dbReference>
<dbReference type="GO" id="GO:0003697">
    <property type="term" value="F:single-stranded DNA binding"/>
    <property type="evidence" value="ECO:0007669"/>
    <property type="project" value="UniProtKB-ARBA"/>
</dbReference>
<dbReference type="PANTHER" id="PTHR47165:SF4">
    <property type="entry name" value="OS03G0429900 PROTEIN"/>
    <property type="match status" value="1"/>
</dbReference>
<gene>
    <name evidence="15" type="ORF">CCUS01_16661</name>
</gene>
<keyword evidence="7 9" id="KW-0238">DNA-binding</keyword>
<dbReference type="GO" id="GO:0007004">
    <property type="term" value="P:telomere maintenance via telomerase"/>
    <property type="evidence" value="ECO:0007669"/>
    <property type="project" value="UniProtKB-ARBA"/>
</dbReference>
<dbReference type="PANTHER" id="PTHR47165">
    <property type="entry name" value="OS03G0429900 PROTEIN"/>
    <property type="match status" value="1"/>
</dbReference>
<proteinExistence type="inferred from homology"/>
<feature type="domain" description="Replication protein A OB" evidence="14">
    <location>
        <begin position="353"/>
        <end position="450"/>
    </location>
</feature>
<evidence type="ECO:0000256" key="7">
    <source>
        <dbReference type="ARBA" id="ARBA00023125"/>
    </source>
</evidence>
<dbReference type="InterPro" id="IPR013955">
    <property type="entry name" value="Rep_factor-A_C"/>
</dbReference>
<feature type="domain" description="Replication factor-A protein 1 N-terminal" evidence="12">
    <location>
        <begin position="64"/>
        <end position="166"/>
    </location>
</feature>
<comment type="function">
    <text evidence="9">As part of the replication protein A (RPA/RP-A), a single-stranded DNA-binding heterotrimeric complex, may play an essential role in DNA replication, recombination and repair. Binds and stabilizes single-stranded DNA intermediates, preventing complementary DNA reannealing and recruiting different proteins involved in DNA metabolism.</text>
</comment>
<dbReference type="Pfam" id="PF04057">
    <property type="entry name" value="Rep-A_N"/>
    <property type="match status" value="1"/>
</dbReference>
<protein>
    <recommendedName>
        <fullName evidence="9">Replication protein A subunit</fullName>
    </recommendedName>
</protein>
<organism evidence="15 16">
    <name type="scientific">Colletotrichum cuscutae</name>
    <dbReference type="NCBI Taxonomy" id="1209917"/>
    <lineage>
        <taxon>Eukaryota</taxon>
        <taxon>Fungi</taxon>
        <taxon>Dikarya</taxon>
        <taxon>Ascomycota</taxon>
        <taxon>Pezizomycotina</taxon>
        <taxon>Sordariomycetes</taxon>
        <taxon>Hypocreomycetidae</taxon>
        <taxon>Glomerellales</taxon>
        <taxon>Glomerellaceae</taxon>
        <taxon>Colletotrichum</taxon>
        <taxon>Colletotrichum acutatum species complex</taxon>
    </lineage>
</organism>
<dbReference type="CDD" id="cd04475">
    <property type="entry name" value="RPA1_DBD_B"/>
    <property type="match status" value="1"/>
</dbReference>
<evidence type="ECO:0000256" key="10">
    <source>
        <dbReference type="SAM" id="MobiDB-lite"/>
    </source>
</evidence>
<dbReference type="SUPFAM" id="SSF50249">
    <property type="entry name" value="Nucleic acid-binding proteins"/>
    <property type="match status" value="4"/>
</dbReference>
<feature type="domain" description="Replication factor A C-terminal" evidence="13">
    <location>
        <begin position="509"/>
        <end position="654"/>
    </location>
</feature>
<evidence type="ECO:0000256" key="5">
    <source>
        <dbReference type="ARBA" id="ARBA00022771"/>
    </source>
</evidence>
<evidence type="ECO:0000256" key="3">
    <source>
        <dbReference type="ARBA" id="ARBA00022705"/>
    </source>
</evidence>
<dbReference type="GO" id="GO:0006281">
    <property type="term" value="P:DNA repair"/>
    <property type="evidence" value="ECO:0007669"/>
    <property type="project" value="InterPro"/>
</dbReference>
<evidence type="ECO:0000256" key="6">
    <source>
        <dbReference type="ARBA" id="ARBA00022833"/>
    </source>
</evidence>